<dbReference type="InterPro" id="IPR026444">
    <property type="entry name" value="Secre_tail"/>
</dbReference>
<sequence>MKKITLIFAIFFTFCIGFAQTGTLTVGTNDGANTTSSNPAPLQDYFKNSRTQYLYTAAELSAAGFVAGNITAIGWNATSIGTSGLEEGYTISMKSTTTAALTTTFETGTSVVYGPTDFTPSATGAVMFTLTTPFAWDGTSNIIIEICEGATTGAYTTNVVTTFTNTSYASSNSYISDGTAACPTTSGTLLNKKPQLIAIGNIATCFAPTALTSSNITVNSATLAWTAPATAPAEGYDYYYTSSSTAPTSTTTPSGSTAAGTVTANISGLNAATVYKFYVRSKCSTTDKSGWSFAGTVTTLCAPVTSFIQGFDNSINMPLCWAKVGTTGSVYPQASSSAVSAPNNIYMYSSSATSRAVMSMVEVSNANAGTHRFKFKMRANATVGGIVEFGYLTTPADATTFVSLQSFTATSTTVYDNFVYAPATTIPASAVFALRHTGVPANSVLIDDIVWEAIPSCIEPTALVTSNITNTTATIAWTAPATAPASGYEYYYNTTGTAPTDATVATGTATTVTSNLTALAPDTIYTIWVRSVCSTSSKSPWSVSQSFRTKCNPITTLPWTENFDSLTTLGSTNFPTCWVKQNGDWATSNGTTYNTPNSGANYLRDSYSATNEYIWTPGFDLVAGTSYDFSTFVQGDGYSGWNVDMFYNTQIDATSATQLGATYSPAGGSSASIQSYVKMKRTFVPTTSGTYYFAIRVNQSSSAPWYVAFDDFKLDTTPACTEPTAIMVSNITTTGATISWTAPANAPANGYTYYLSTSSTAPTDTTTPTGTVAAGTTTVNLTGLTAATNYYIWVNSVCATATMSSWSQTTLFAAACSTYDAPYTMNFEGTTGTTTPICTTTQNAGTGNNWTIVNNPGNGFTNRTLQYAYNSANAANAWFFTAGINLTGGTAYDISYKYGNNSTTYFEKLKIAYGTTASATGMTTVLADHATINTSAATTNTVTFTPPTTGVYYFGFNAYSDADQFNLYVDDIAISANLANETFDNQKYVVYPNPIKDVLNISYFKNIDRIAIYNLLGQEVLTKNTNTTQSQVDMSHLSAGSYILKVTSDNQTKTIKVLKQ</sequence>
<organism evidence="4 5">
    <name type="scientific">Flavobacterium branchiophilum</name>
    <dbReference type="NCBI Taxonomy" id="55197"/>
    <lineage>
        <taxon>Bacteria</taxon>
        <taxon>Pseudomonadati</taxon>
        <taxon>Bacteroidota</taxon>
        <taxon>Flavobacteriia</taxon>
        <taxon>Flavobacteriales</taxon>
        <taxon>Flavobacteriaceae</taxon>
        <taxon>Flavobacterium</taxon>
    </lineage>
</organism>
<dbReference type="InterPro" id="IPR013783">
    <property type="entry name" value="Ig-like_fold"/>
</dbReference>
<dbReference type="Pfam" id="PF00041">
    <property type="entry name" value="fn3"/>
    <property type="match status" value="3"/>
</dbReference>
<feature type="signal peptide" evidence="2">
    <location>
        <begin position="1"/>
        <end position="19"/>
    </location>
</feature>
<dbReference type="AlphaFoldDB" id="A0A2H3K9H1"/>
<feature type="chain" id="PRO_5013776524" description="Fibronectin type-III domain-containing protein" evidence="2">
    <location>
        <begin position="20"/>
        <end position="1060"/>
    </location>
</feature>
<feature type="domain" description="Fibronectin type-III" evidence="3">
    <location>
        <begin position="459"/>
        <end position="552"/>
    </location>
</feature>
<reference evidence="4 5" key="1">
    <citation type="submission" date="2017-09" db="EMBL/GenBank/DDBJ databases">
        <title>Whole genomes of Flavobacteriaceae.</title>
        <authorList>
            <person name="Stine C."/>
            <person name="Li C."/>
            <person name="Tadesse D."/>
        </authorList>
    </citation>
    <scope>NUCLEOTIDE SEQUENCE [LARGE SCALE GENOMIC DNA]</scope>
    <source>
        <strain evidence="4 5">ATCC 35036</strain>
    </source>
</reference>
<proteinExistence type="predicted"/>
<dbReference type="SMART" id="SM00060">
    <property type="entry name" value="FN3"/>
    <property type="match status" value="3"/>
</dbReference>
<dbReference type="Proteomes" id="UP000220828">
    <property type="component" value="Unassembled WGS sequence"/>
</dbReference>
<dbReference type="Gene3D" id="2.60.40.10">
    <property type="entry name" value="Immunoglobulins"/>
    <property type="match status" value="3"/>
</dbReference>
<dbReference type="Pfam" id="PF18962">
    <property type="entry name" value="Por_Secre_tail"/>
    <property type="match status" value="1"/>
</dbReference>
<dbReference type="CDD" id="cd00063">
    <property type="entry name" value="FN3"/>
    <property type="match status" value="1"/>
</dbReference>
<dbReference type="InterPro" id="IPR003961">
    <property type="entry name" value="FN3_dom"/>
</dbReference>
<name>A0A2H3K9H1_9FLAO</name>
<protein>
    <recommendedName>
        <fullName evidence="3">Fibronectin type-III domain-containing protein</fullName>
    </recommendedName>
</protein>
<evidence type="ECO:0000259" key="3">
    <source>
        <dbReference type="PROSITE" id="PS50853"/>
    </source>
</evidence>
<dbReference type="SUPFAM" id="SSF49265">
    <property type="entry name" value="Fibronectin type III"/>
    <property type="match status" value="2"/>
</dbReference>
<dbReference type="EMBL" id="PCMW01000080">
    <property type="protein sequence ID" value="PDS22760.1"/>
    <property type="molecule type" value="Genomic_DNA"/>
</dbReference>
<gene>
    <name evidence="4" type="ORF">B0A77_12640</name>
</gene>
<accession>A0A2H3K9H1</accession>
<dbReference type="NCBIfam" id="TIGR04183">
    <property type="entry name" value="Por_Secre_tail"/>
    <property type="match status" value="1"/>
</dbReference>
<dbReference type="Gene3D" id="2.60.120.200">
    <property type="match status" value="2"/>
</dbReference>
<evidence type="ECO:0000256" key="1">
    <source>
        <dbReference type="ARBA" id="ARBA00022729"/>
    </source>
</evidence>
<evidence type="ECO:0000256" key="2">
    <source>
        <dbReference type="SAM" id="SignalP"/>
    </source>
</evidence>
<dbReference type="RefSeq" id="WP_097554669.1">
    <property type="nucleotide sequence ID" value="NZ_PCMW01000080.1"/>
</dbReference>
<dbReference type="OrthoDB" id="975384at2"/>
<feature type="domain" description="Fibronectin type-III" evidence="3">
    <location>
        <begin position="722"/>
        <end position="818"/>
    </location>
</feature>
<evidence type="ECO:0000313" key="4">
    <source>
        <dbReference type="EMBL" id="PDS22760.1"/>
    </source>
</evidence>
<comment type="caution">
    <text evidence="4">The sequence shown here is derived from an EMBL/GenBank/DDBJ whole genome shotgun (WGS) entry which is preliminary data.</text>
</comment>
<dbReference type="InterPro" id="IPR036116">
    <property type="entry name" value="FN3_sf"/>
</dbReference>
<dbReference type="PROSITE" id="PS50853">
    <property type="entry name" value="FN3"/>
    <property type="match status" value="3"/>
</dbReference>
<evidence type="ECO:0000313" key="5">
    <source>
        <dbReference type="Proteomes" id="UP000220828"/>
    </source>
</evidence>
<feature type="domain" description="Fibronectin type-III" evidence="3">
    <location>
        <begin position="207"/>
        <end position="302"/>
    </location>
</feature>
<keyword evidence="1 2" id="KW-0732">Signal</keyword>